<dbReference type="Proteomes" id="UP000257109">
    <property type="component" value="Unassembled WGS sequence"/>
</dbReference>
<organism evidence="1 2">
    <name type="scientific">Mucuna pruriens</name>
    <name type="common">Velvet bean</name>
    <name type="synonym">Dolichos pruriens</name>
    <dbReference type="NCBI Taxonomy" id="157652"/>
    <lineage>
        <taxon>Eukaryota</taxon>
        <taxon>Viridiplantae</taxon>
        <taxon>Streptophyta</taxon>
        <taxon>Embryophyta</taxon>
        <taxon>Tracheophyta</taxon>
        <taxon>Spermatophyta</taxon>
        <taxon>Magnoliopsida</taxon>
        <taxon>eudicotyledons</taxon>
        <taxon>Gunneridae</taxon>
        <taxon>Pentapetalae</taxon>
        <taxon>rosids</taxon>
        <taxon>fabids</taxon>
        <taxon>Fabales</taxon>
        <taxon>Fabaceae</taxon>
        <taxon>Papilionoideae</taxon>
        <taxon>50 kb inversion clade</taxon>
        <taxon>NPAAA clade</taxon>
        <taxon>indigoferoid/millettioid clade</taxon>
        <taxon>Phaseoleae</taxon>
        <taxon>Mucuna</taxon>
    </lineage>
</organism>
<dbReference type="AlphaFoldDB" id="A0A371E4T9"/>
<reference evidence="1" key="1">
    <citation type="submission" date="2018-05" db="EMBL/GenBank/DDBJ databases">
        <title>Draft genome of Mucuna pruriens seed.</title>
        <authorList>
            <person name="Nnadi N.E."/>
            <person name="Vos R."/>
            <person name="Hasami M.H."/>
            <person name="Devisetty U.K."/>
            <person name="Aguiy J.C."/>
        </authorList>
    </citation>
    <scope>NUCLEOTIDE SEQUENCE [LARGE SCALE GENOMIC DNA]</scope>
    <source>
        <strain evidence="1">JCA_2017</strain>
    </source>
</reference>
<dbReference type="EMBL" id="QJKJ01016382">
    <property type="protein sequence ID" value="RDX61055.1"/>
    <property type="molecule type" value="Genomic_DNA"/>
</dbReference>
<protein>
    <submittedName>
        <fullName evidence="1">Uncharacterized protein</fullName>
    </submittedName>
</protein>
<evidence type="ECO:0000313" key="2">
    <source>
        <dbReference type="Proteomes" id="UP000257109"/>
    </source>
</evidence>
<sequence>DNIRFNLKSLLNQVLDVFTKDIQKIIHNCMPFVDDISREGVNFNLSFRINFGNKSFCLSRRKTDQVYALQF</sequence>
<accession>A0A371E4T9</accession>
<proteinExistence type="predicted"/>
<evidence type="ECO:0000313" key="1">
    <source>
        <dbReference type="EMBL" id="RDX61055.1"/>
    </source>
</evidence>
<feature type="non-terminal residue" evidence="1">
    <location>
        <position position="1"/>
    </location>
</feature>
<name>A0A371E4T9_MUCPR</name>
<comment type="caution">
    <text evidence="1">The sequence shown here is derived from an EMBL/GenBank/DDBJ whole genome shotgun (WGS) entry which is preliminary data.</text>
</comment>
<keyword evidence="2" id="KW-1185">Reference proteome</keyword>
<gene>
    <name evidence="1" type="ORF">CR513_60750</name>
</gene>